<feature type="domain" description="DNA2/NAM7 helicase helicase" evidence="6">
    <location>
        <begin position="623"/>
        <end position="709"/>
    </location>
</feature>
<protein>
    <recommendedName>
        <fullName evidence="12">Protein kinase domain-containing protein</fullName>
    </recommendedName>
</protein>
<dbReference type="Pfam" id="PF13087">
    <property type="entry name" value="AAA_12"/>
    <property type="match status" value="1"/>
</dbReference>
<gene>
    <name evidence="8" type="ORF">GIY21_17475</name>
    <name evidence="9" type="ORF">GIY22_17895</name>
</gene>
<dbReference type="InterPro" id="IPR011009">
    <property type="entry name" value="Kinase-like_dom_sf"/>
</dbReference>
<comment type="similarity">
    <text evidence="1">Belongs to the DNA2/NAM7 helicase family.</text>
</comment>
<sequence length="1187" mass="130508">MPPRRKVGFLSDYKLQDAYLLKPDRKAGKPGLIEGFASNGEPVLVREWPRSSKGNDADLEHIWRHELRQLHRLAGYPGAAECIAHLYDAGEDQKGFYVIVAPGQRQPLQALLDRANSSHWLKQARVEAHRARIWANLKLLCTGLETLHAQGLLHRSLDAWSVLAAGGIEPDFQLTGFEWTMRLSSGELPHTSFAGTQSQQRDSFARDWVAFGLLAADLLGVSRDRLLNPAIVPFELAAHVTVTEAKLLRVLVQLIPMASLNGETIAAKIDDVQRDLAASIANRQAKLLLTLRLGPGSKLSDRIRGASDFEIEADDLSAQIAFVADDLGEAPLLIGVRYKDSPDLRLLLQGRSLLYRLQEFRTSASSSWEIAYSESDAPVAPAPVNVVGQLALQPATLEVIALSEAYARFPRIRGKVQSWDELAQSFERDITESSPEDSVHRALVLLQLIEALYAAADVFPVEVAHLPVAADEQETDEFRLIVRPRHDSERQALADALGLKAPQERFTKALDSDVISAESWIYTEGRRFGERDNNDTEWQFDRALTSAGQAPAYIFRGTTSAPTLKDAAIYATSAGRDVQFKRRLKALKALREHRELLSMMADARKRIVDSHDRLPDNDSLVSLDESKQEALRKIMGTLPLFLVQGPPGVGKTRLVRDLVQRRFLEEPTSRVLLTAQSNFAVDHLMDELAPLIGVSGTAEALVVRSNKKDSIEAPTQFDIRLQTAQLAQRIANSPIAAKMPPKLQKALIQMAAAPADFGNGTVSDATPTGRGAGQANRVFEGLVARAANVVFATTNSGELERLIDERGQFDWVIVEEAAKATGSELTSPLLLSHRRLMIGDHLQLPPFASQQFDALLSKPEKVRQALALGEEFIGRSLRDPGTEDLLDDIEDNEQELPTLCAEALRLLTYFRSTIETEFKRQAKGRPGKPIAQRLTAQHRMHPAIAALVSRCFYGDLETHPDCALRFSSEVPPYQSISSAMLPPNPIVVIDVPYVQASVGQDHGEKPPLWHNPSEVAAAIQVLSALQPNPSSARPPTLAILSPYGRQVKQLDLAIKGARTGVLAHLSEFSSASLDDQLCHTVDSFQGNEADVVVLSLVRNNQHASIKKALGFLSNPQRMNVALSRARWKLVLITSTEFLSEVIGSPKGVANDGDVQFLRTMLAVLKEGEASGQVARVPLEVLLKERAQ</sequence>
<evidence type="ECO:0000313" key="11">
    <source>
        <dbReference type="Proteomes" id="UP000439314"/>
    </source>
</evidence>
<dbReference type="PANTHER" id="PTHR43788:SF8">
    <property type="entry name" value="DNA-BINDING PROTEIN SMUBP-2"/>
    <property type="match status" value="1"/>
</dbReference>
<dbReference type="SUPFAM" id="SSF56112">
    <property type="entry name" value="Protein kinase-like (PK-like)"/>
    <property type="match status" value="1"/>
</dbReference>
<dbReference type="SUPFAM" id="SSF52540">
    <property type="entry name" value="P-loop containing nucleoside triphosphate hydrolases"/>
    <property type="match status" value="1"/>
</dbReference>
<evidence type="ECO:0000313" key="9">
    <source>
        <dbReference type="EMBL" id="MRH76503.1"/>
    </source>
</evidence>
<dbReference type="InterPro" id="IPR041677">
    <property type="entry name" value="DNA2/NAM7_AAA_11"/>
</dbReference>
<dbReference type="EMBL" id="WJPN01000018">
    <property type="protein sequence ID" value="MRH02090.1"/>
    <property type="molecule type" value="Genomic_DNA"/>
</dbReference>
<reference evidence="9" key="2">
    <citation type="journal article" date="2020" name="Plant Dis.">
        <title>A Grain Rot of Rice in Iran Caused by a Xanthomonas Strain Closely Related to X. sacchari.</title>
        <authorList>
            <person name="Mirghasempour S.A."/>
            <person name="Huang S."/>
            <person name="Studholme D.J."/>
            <person name="Brady C.L."/>
        </authorList>
    </citation>
    <scope>NUCLEOTIDE SEQUENCE</scope>
    <source>
        <strain evidence="9">SAM114</strain>
    </source>
</reference>
<dbReference type="Gene3D" id="1.10.510.10">
    <property type="entry name" value="Transferase(Phosphotransferase) domain 1"/>
    <property type="match status" value="1"/>
</dbReference>
<dbReference type="GO" id="GO:0005524">
    <property type="term" value="F:ATP binding"/>
    <property type="evidence" value="ECO:0007669"/>
    <property type="project" value="UniProtKB-KW"/>
</dbReference>
<dbReference type="AlphaFoldDB" id="A0A6N7QE48"/>
<evidence type="ECO:0000256" key="2">
    <source>
        <dbReference type="ARBA" id="ARBA00022741"/>
    </source>
</evidence>
<dbReference type="InterPro" id="IPR027417">
    <property type="entry name" value="P-loop_NTPase"/>
</dbReference>
<dbReference type="InterPro" id="IPR050534">
    <property type="entry name" value="Coronavir_polyprotein_1ab"/>
</dbReference>
<evidence type="ECO:0000259" key="6">
    <source>
        <dbReference type="Pfam" id="PF13086"/>
    </source>
</evidence>
<evidence type="ECO:0000256" key="4">
    <source>
        <dbReference type="ARBA" id="ARBA00022806"/>
    </source>
</evidence>
<dbReference type="EMBL" id="WJPM01000018">
    <property type="protein sequence ID" value="MRH76503.1"/>
    <property type="molecule type" value="Genomic_DNA"/>
</dbReference>
<dbReference type="Proteomes" id="UP000439314">
    <property type="component" value="Unassembled WGS sequence"/>
</dbReference>
<feature type="domain" description="DNA2/NAM7 helicase-like C-terminal" evidence="7">
    <location>
        <begin position="918"/>
        <end position="1134"/>
    </location>
</feature>
<keyword evidence="3" id="KW-0378">Hydrolase</keyword>
<dbReference type="Pfam" id="PF13086">
    <property type="entry name" value="AAA_11"/>
    <property type="match status" value="2"/>
</dbReference>
<dbReference type="Proteomes" id="UP000437931">
    <property type="component" value="Unassembled WGS sequence"/>
</dbReference>
<comment type="caution">
    <text evidence="8">The sequence shown here is derived from an EMBL/GenBank/DDBJ whole genome shotgun (WGS) entry which is preliminary data.</text>
</comment>
<organism evidence="8 11">
    <name type="scientific">Xanthomonas sontii</name>
    <dbReference type="NCBI Taxonomy" id="2650745"/>
    <lineage>
        <taxon>Bacteria</taxon>
        <taxon>Pseudomonadati</taxon>
        <taxon>Pseudomonadota</taxon>
        <taxon>Gammaproteobacteria</taxon>
        <taxon>Lysobacterales</taxon>
        <taxon>Lysobacteraceae</taxon>
        <taxon>Xanthomonas</taxon>
    </lineage>
</organism>
<keyword evidence="2" id="KW-0547">Nucleotide-binding</keyword>
<dbReference type="CDD" id="cd18808">
    <property type="entry name" value="SF1_C_Upf1"/>
    <property type="match status" value="1"/>
</dbReference>
<feature type="domain" description="DNA2/NAM7 helicase helicase" evidence="6">
    <location>
        <begin position="783"/>
        <end position="847"/>
    </location>
</feature>
<dbReference type="Gene3D" id="3.40.50.300">
    <property type="entry name" value="P-loop containing nucleotide triphosphate hydrolases"/>
    <property type="match status" value="2"/>
</dbReference>
<evidence type="ECO:0000313" key="10">
    <source>
        <dbReference type="Proteomes" id="UP000437931"/>
    </source>
</evidence>
<dbReference type="GO" id="GO:0043139">
    <property type="term" value="F:5'-3' DNA helicase activity"/>
    <property type="evidence" value="ECO:0007669"/>
    <property type="project" value="TreeGrafter"/>
</dbReference>
<dbReference type="InterPro" id="IPR041679">
    <property type="entry name" value="DNA2/NAM7-like_C"/>
</dbReference>
<accession>A0A6N7QE48</accession>
<reference evidence="10 11" key="1">
    <citation type="submission" date="2019-11" db="EMBL/GenBank/DDBJ databases">
        <title>First report of rice panicle blight caused by Xanthomonas sp. in Iran.</title>
        <authorList>
            <person name="Mirghasempour S.A."/>
            <person name="Huang S."/>
            <person name="Brady C.L."/>
            <person name="Studholme D.J."/>
        </authorList>
    </citation>
    <scope>NUCLEOTIDE SEQUENCE [LARGE SCALE GENOMIC DNA]</scope>
    <source>
        <strain evidence="8 11">ASD011</strain>
        <strain evidence="10">SAM114</strain>
    </source>
</reference>
<keyword evidence="5" id="KW-0067">ATP-binding</keyword>
<evidence type="ECO:0000313" key="8">
    <source>
        <dbReference type="EMBL" id="MRH02090.1"/>
    </source>
</evidence>
<evidence type="ECO:0000256" key="1">
    <source>
        <dbReference type="ARBA" id="ARBA00007913"/>
    </source>
</evidence>
<evidence type="ECO:0000256" key="3">
    <source>
        <dbReference type="ARBA" id="ARBA00022801"/>
    </source>
</evidence>
<keyword evidence="4" id="KW-0347">Helicase</keyword>
<dbReference type="InterPro" id="IPR047187">
    <property type="entry name" value="SF1_C_Upf1"/>
</dbReference>
<name>A0A6N7QE48_9XANT</name>
<keyword evidence="10" id="KW-1185">Reference proteome</keyword>
<dbReference type="GO" id="GO:0016787">
    <property type="term" value="F:hydrolase activity"/>
    <property type="evidence" value="ECO:0007669"/>
    <property type="project" value="UniProtKB-KW"/>
</dbReference>
<dbReference type="RefSeq" id="WP_153752693.1">
    <property type="nucleotide sequence ID" value="NZ_WJPM01000018.1"/>
</dbReference>
<evidence type="ECO:0000256" key="5">
    <source>
        <dbReference type="ARBA" id="ARBA00022840"/>
    </source>
</evidence>
<proteinExistence type="inferred from homology"/>
<dbReference type="PANTHER" id="PTHR43788">
    <property type="entry name" value="DNA2/NAM7 HELICASE FAMILY MEMBER"/>
    <property type="match status" value="1"/>
</dbReference>
<evidence type="ECO:0008006" key="12">
    <source>
        <dbReference type="Google" id="ProtNLM"/>
    </source>
</evidence>
<evidence type="ECO:0000259" key="7">
    <source>
        <dbReference type="Pfam" id="PF13087"/>
    </source>
</evidence>